<comment type="caution">
    <text evidence="4">The sequence shown here is derived from an EMBL/GenBank/DDBJ whole genome shotgun (WGS) entry which is preliminary data.</text>
</comment>
<keyword evidence="5" id="KW-1185">Reference proteome</keyword>
<dbReference type="AlphaFoldDB" id="A0A232M147"/>
<feature type="domain" description="Partial AB-hydrolase lipase" evidence="3">
    <location>
        <begin position="231"/>
        <end position="312"/>
    </location>
</feature>
<dbReference type="Gene3D" id="3.40.50.1820">
    <property type="entry name" value="alpha/beta hydrolase"/>
    <property type="match status" value="1"/>
</dbReference>
<feature type="transmembrane region" description="Helical" evidence="2">
    <location>
        <begin position="129"/>
        <end position="155"/>
    </location>
</feature>
<feature type="region of interest" description="Disordered" evidence="1">
    <location>
        <begin position="57"/>
        <end position="95"/>
    </location>
</feature>
<feature type="region of interest" description="Disordered" evidence="1">
    <location>
        <begin position="1"/>
        <end position="30"/>
    </location>
</feature>
<dbReference type="PANTHER" id="PTHR11005">
    <property type="entry name" value="LYSOSOMAL ACID LIPASE-RELATED"/>
    <property type="match status" value="1"/>
</dbReference>
<keyword evidence="2" id="KW-0812">Transmembrane</keyword>
<gene>
    <name evidence="4" type="ORF">Egran_02188</name>
</gene>
<dbReference type="SUPFAM" id="SSF53474">
    <property type="entry name" value="alpha/beta-Hydrolases"/>
    <property type="match status" value="1"/>
</dbReference>
<dbReference type="OrthoDB" id="6130531at2759"/>
<evidence type="ECO:0000256" key="2">
    <source>
        <dbReference type="SAM" id="Phobius"/>
    </source>
</evidence>
<sequence>MDNRPQAAEKLSLRRSSSQEGGTAPITPRDAVVEIADGSQLPSVPVAEAERLNRLSVDIGETETPPLSLSDVSAAKQRQLSTQQQPGCSSQHQLDTAIPPAHTHPLFPPLPKYGPPSLLRNIQYHAFRAISFCLSLSVLSVVIVSAGLSGIPIGLRRVLLRLSFQDPFAKRRFYEEEQQRKRAREEAARKWKQRRQTRHQQKPDEDCEEGSMADEFPPREGGKDPIVCDIGYYARRVGLDVETFKVQTEDGFILTLWHIYNPKDYMPLPAEERGPRQPQVFYEKKEKPSTRRRYPVLLMHGLLQGAGVYCTNDDDSLAFYLHKSGYDVWLGNNRCGLKPEHTVLAYSDPRMWTWNIRHMGVLDLPAFVSRVLYETGFEKLGLVCHSQGTTEALVALAKDHRPELGKHLSVFCGLAPAAYAGPLVETIYFRFIRVMSLAVFRLFFGIHAFIPLTMTIQNTMPSRLYGSLGYQVFSYLFGWTDERWDRDLRDRMFQFAPVYVSAESMRWWLGRDGFATHKCILSTKEEGIQEEEEDRMYEDGLVNSEDRGSKAWYNDQVPPFALWIGGSDGLIDGRRLLRRLQNGREPHVRIVHSKIVEEYEHLDFIWAIDSIEQVGCEIREVVWKTIPDDIRSICLVPRGIQEPS</sequence>
<dbReference type="Proteomes" id="UP000243515">
    <property type="component" value="Unassembled WGS sequence"/>
</dbReference>
<feature type="compositionally biased region" description="Basic residues" evidence="1">
    <location>
        <begin position="190"/>
        <end position="200"/>
    </location>
</feature>
<evidence type="ECO:0000313" key="4">
    <source>
        <dbReference type="EMBL" id="OXV10048.1"/>
    </source>
</evidence>
<dbReference type="FunFam" id="3.40.50.1820:FF:000193">
    <property type="entry name" value="Ab-hydrolase associated lipase"/>
    <property type="match status" value="1"/>
</dbReference>
<evidence type="ECO:0000256" key="1">
    <source>
        <dbReference type="SAM" id="MobiDB-lite"/>
    </source>
</evidence>
<proteinExistence type="predicted"/>
<keyword evidence="2" id="KW-0472">Membrane</keyword>
<feature type="region of interest" description="Disordered" evidence="1">
    <location>
        <begin position="185"/>
        <end position="222"/>
    </location>
</feature>
<feature type="compositionally biased region" description="Polar residues" evidence="1">
    <location>
        <begin position="65"/>
        <end position="94"/>
    </location>
</feature>
<organism evidence="4 5">
    <name type="scientific">Elaphomyces granulatus</name>
    <dbReference type="NCBI Taxonomy" id="519963"/>
    <lineage>
        <taxon>Eukaryota</taxon>
        <taxon>Fungi</taxon>
        <taxon>Dikarya</taxon>
        <taxon>Ascomycota</taxon>
        <taxon>Pezizomycotina</taxon>
        <taxon>Eurotiomycetes</taxon>
        <taxon>Eurotiomycetidae</taxon>
        <taxon>Eurotiales</taxon>
        <taxon>Elaphomycetaceae</taxon>
        <taxon>Elaphomyces</taxon>
    </lineage>
</organism>
<evidence type="ECO:0000259" key="3">
    <source>
        <dbReference type="Pfam" id="PF04083"/>
    </source>
</evidence>
<name>A0A232M147_9EURO</name>
<protein>
    <recommendedName>
        <fullName evidence="3">Partial AB-hydrolase lipase domain-containing protein</fullName>
    </recommendedName>
</protein>
<reference evidence="4 5" key="1">
    <citation type="journal article" date="2015" name="Environ. Microbiol.">
        <title>Metagenome sequence of Elaphomyces granulatus from sporocarp tissue reveals Ascomycota ectomycorrhizal fingerprints of genome expansion and a Proteobacteria-rich microbiome.</title>
        <authorList>
            <person name="Quandt C.A."/>
            <person name="Kohler A."/>
            <person name="Hesse C.N."/>
            <person name="Sharpton T.J."/>
            <person name="Martin F."/>
            <person name="Spatafora J.W."/>
        </authorList>
    </citation>
    <scope>NUCLEOTIDE SEQUENCE [LARGE SCALE GENOMIC DNA]</scope>
    <source>
        <strain evidence="4 5">OSC145934</strain>
    </source>
</reference>
<dbReference type="EMBL" id="NPHW01003160">
    <property type="protein sequence ID" value="OXV10048.1"/>
    <property type="molecule type" value="Genomic_DNA"/>
</dbReference>
<dbReference type="InterPro" id="IPR029058">
    <property type="entry name" value="AB_hydrolase_fold"/>
</dbReference>
<accession>A0A232M147</accession>
<dbReference type="InterPro" id="IPR006693">
    <property type="entry name" value="AB_hydrolase_lipase"/>
</dbReference>
<evidence type="ECO:0000313" key="5">
    <source>
        <dbReference type="Proteomes" id="UP000243515"/>
    </source>
</evidence>
<dbReference type="Pfam" id="PF04083">
    <property type="entry name" value="Abhydro_lipase"/>
    <property type="match status" value="1"/>
</dbReference>
<dbReference type="GO" id="GO:0006629">
    <property type="term" value="P:lipid metabolic process"/>
    <property type="evidence" value="ECO:0007669"/>
    <property type="project" value="InterPro"/>
</dbReference>
<keyword evidence="2" id="KW-1133">Transmembrane helix</keyword>